<dbReference type="EMBL" id="JACJTE010000087">
    <property type="protein sequence ID" value="MBD2565458.1"/>
    <property type="molecule type" value="Genomic_DNA"/>
</dbReference>
<sequence length="308" mass="34090">MESKRNWRLRYWIIGGYAVSVLALLISAGATIININTVNHRSENLLSSYEVNSAIDDFAVSVQSGSKSTRGYLLEKNQQSPENYQKTRKNSRDFLAKLIALARSQQELQSLTKLEELLNKLLAFQDILIEKVDEGKVKEAIETWSKGNARALVQDVVDMIEEMQQREDQIFATTAKQQQEALNALKFTVMLASGLSLKISTLVRDIQSAISMTVVVTHEGTKTVEEGTRVAQETSESFAGVEGAVNNIVINSQQISLNINQQPIAIQQIVSAMNDLNIAARETASGISQIRFGTQQLNESAQAFKAII</sequence>
<feature type="domain" description="CHASE3" evidence="2">
    <location>
        <begin position="47"/>
        <end position="173"/>
    </location>
</feature>
<evidence type="ECO:0000313" key="3">
    <source>
        <dbReference type="EMBL" id="MBD2565458.1"/>
    </source>
</evidence>
<reference evidence="3 4" key="1">
    <citation type="journal article" date="2020" name="ISME J.">
        <title>Comparative genomics reveals insights into cyanobacterial evolution and habitat adaptation.</title>
        <authorList>
            <person name="Chen M.Y."/>
            <person name="Teng W.K."/>
            <person name="Zhao L."/>
            <person name="Hu C.X."/>
            <person name="Zhou Y.K."/>
            <person name="Han B.P."/>
            <person name="Song L.R."/>
            <person name="Shu W.S."/>
        </authorList>
    </citation>
    <scope>NUCLEOTIDE SEQUENCE [LARGE SCALE GENOMIC DNA]</scope>
    <source>
        <strain evidence="3 4">FACHB-391</strain>
    </source>
</reference>
<feature type="transmembrane region" description="Helical" evidence="1">
    <location>
        <begin position="12"/>
        <end position="33"/>
    </location>
</feature>
<organism evidence="3 4">
    <name type="scientific">Nostoc linckia FACHB-391</name>
    <dbReference type="NCBI Taxonomy" id="2692906"/>
    <lineage>
        <taxon>Bacteria</taxon>
        <taxon>Bacillati</taxon>
        <taxon>Cyanobacteriota</taxon>
        <taxon>Cyanophyceae</taxon>
        <taxon>Nostocales</taxon>
        <taxon>Nostocaceae</taxon>
        <taxon>Nostoc</taxon>
    </lineage>
</organism>
<proteinExistence type="predicted"/>
<dbReference type="Gene3D" id="1.10.287.950">
    <property type="entry name" value="Methyl-accepting chemotaxis protein"/>
    <property type="match status" value="1"/>
</dbReference>
<name>A0ABR8F5J8_NOSLI</name>
<evidence type="ECO:0000313" key="4">
    <source>
        <dbReference type="Proteomes" id="UP000604661"/>
    </source>
</evidence>
<comment type="caution">
    <text evidence="3">The sequence shown here is derived from an EMBL/GenBank/DDBJ whole genome shotgun (WGS) entry which is preliminary data.</text>
</comment>
<dbReference type="Pfam" id="PF05227">
    <property type="entry name" value="CHASE3"/>
    <property type="match status" value="1"/>
</dbReference>
<accession>A0ABR8F5J8</accession>
<dbReference type="Proteomes" id="UP000604661">
    <property type="component" value="Unassembled WGS sequence"/>
</dbReference>
<keyword evidence="1" id="KW-0812">Transmembrane</keyword>
<protein>
    <submittedName>
        <fullName evidence="3">CHASE3 domain-containing protein</fullName>
    </submittedName>
</protein>
<dbReference type="SUPFAM" id="SSF58104">
    <property type="entry name" value="Methyl-accepting chemotaxis protein (MCP) signaling domain"/>
    <property type="match status" value="1"/>
</dbReference>
<keyword evidence="4" id="KW-1185">Reference proteome</keyword>
<dbReference type="RefSeq" id="WP_163931813.1">
    <property type="nucleotide sequence ID" value="NZ_JACJTE010000087.1"/>
</dbReference>
<gene>
    <name evidence="3" type="ORF">H6G95_33805</name>
</gene>
<keyword evidence="1" id="KW-1133">Transmembrane helix</keyword>
<evidence type="ECO:0000259" key="2">
    <source>
        <dbReference type="Pfam" id="PF05227"/>
    </source>
</evidence>
<evidence type="ECO:0000256" key="1">
    <source>
        <dbReference type="SAM" id="Phobius"/>
    </source>
</evidence>
<keyword evidence="1" id="KW-0472">Membrane</keyword>
<dbReference type="InterPro" id="IPR007891">
    <property type="entry name" value="CHASE3"/>
</dbReference>